<dbReference type="EMBL" id="JAOEET010000014">
    <property type="protein sequence ID" value="MDH0567144.1"/>
    <property type="molecule type" value="Genomic_DNA"/>
</dbReference>
<comment type="caution">
    <text evidence="3">The sequence shown here is derived from an EMBL/GenBank/DDBJ whole genome shotgun (WGS) entry which is preliminary data.</text>
</comment>
<dbReference type="Gene3D" id="1.25.40.10">
    <property type="entry name" value="Tetratricopeptide repeat domain"/>
    <property type="match status" value="2"/>
</dbReference>
<sequence length="365" mass="40497">MYRWLLLVMLSAASVPGMAQQTVDPAVFKALNAAQTAQQKGDYAAARRALDEVQAKSGSFEEALVWRSKAYVAWSAGSNAQAIDWLDKAVRSGKLDAEMLAGERLNLAKLNLGERRYAKVVELLAPNQGTASEEVLQMLVQAYQGMNQPAKALPLAERYVQANPKAADIWLQFLVGANADLKRYAQAERWQRQLLARQPNDAKGWRQLAALQQMAGSNDKALATLRAAHSKGLRFSEAELDNLVLLAGAADQPWQGAKLLAGMLDSGLLANTAARQERLGLFWWQARDRAAAVRVLRPLAERSGNGKHWLYVAQLELEQSRWQAGLDALARAERGGAERGKVRSWRQWAESELRFERENRVASRN</sequence>
<keyword evidence="1" id="KW-0732">Signal</keyword>
<dbReference type="InterPro" id="IPR011990">
    <property type="entry name" value="TPR-like_helical_dom_sf"/>
</dbReference>
<proteinExistence type="predicted"/>
<reference evidence="2" key="2">
    <citation type="submission" date="2022-09" db="EMBL/GenBank/DDBJ databases">
        <title>Intensive care unit water sources are persistently colonized with multi-drug resistant bacteria and are the site of extensive horizontal gene transfer of antibiotic resistance genes.</title>
        <authorList>
            <person name="Diorio-Toth L."/>
        </authorList>
    </citation>
    <scope>NUCLEOTIDE SEQUENCE</scope>
    <source>
        <strain evidence="2">GD04000</strain>
    </source>
</reference>
<evidence type="ECO:0000313" key="4">
    <source>
        <dbReference type="Proteomes" id="UP000272833"/>
    </source>
</evidence>
<accession>A0A3R8WE33</accession>
<feature type="signal peptide" evidence="1">
    <location>
        <begin position="1"/>
        <end position="19"/>
    </location>
</feature>
<organism evidence="3 4">
    <name type="scientific">Ectopseudomonas oleovorans</name>
    <name type="common">Pseudomonas oleovorans</name>
    <dbReference type="NCBI Taxonomy" id="301"/>
    <lineage>
        <taxon>Bacteria</taxon>
        <taxon>Pseudomonadati</taxon>
        <taxon>Pseudomonadota</taxon>
        <taxon>Gammaproteobacteria</taxon>
        <taxon>Pseudomonadales</taxon>
        <taxon>Pseudomonadaceae</taxon>
        <taxon>Ectopseudomonas</taxon>
    </lineage>
</organism>
<accession>A0A061CW27</accession>
<dbReference type="Pfam" id="PF13432">
    <property type="entry name" value="TPR_16"/>
    <property type="match status" value="2"/>
</dbReference>
<feature type="chain" id="PRO_5030002098" evidence="1">
    <location>
        <begin position="20"/>
        <end position="365"/>
    </location>
</feature>
<evidence type="ECO:0000256" key="1">
    <source>
        <dbReference type="SAM" id="SignalP"/>
    </source>
</evidence>
<protein>
    <submittedName>
        <fullName evidence="2">Tetratricopeptide repeat protein</fullName>
    </submittedName>
</protein>
<dbReference type="SUPFAM" id="SSF81901">
    <property type="entry name" value="HCP-like"/>
    <property type="match status" value="1"/>
</dbReference>
<dbReference type="AlphaFoldDB" id="A0A061CW27"/>
<dbReference type="EMBL" id="RHRS01000019">
    <property type="protein sequence ID" value="RRW37198.1"/>
    <property type="molecule type" value="Genomic_DNA"/>
</dbReference>
<dbReference type="RefSeq" id="WP_003463242.1">
    <property type="nucleotide sequence ID" value="NZ_CAJQNA010000113.1"/>
</dbReference>
<dbReference type="Proteomes" id="UP000272833">
    <property type="component" value="Unassembled WGS sequence"/>
</dbReference>
<gene>
    <name evidence="3" type="ORF">EGJ44_09500</name>
    <name evidence="2" type="ORF">N7671_07745</name>
</gene>
<dbReference type="Proteomes" id="UP001159292">
    <property type="component" value="Unassembled WGS sequence"/>
</dbReference>
<name>A0A061CW27_ECTOL</name>
<reference evidence="3 4" key="1">
    <citation type="submission" date="2018-10" db="EMBL/GenBank/DDBJ databases">
        <title>Transmission dynamics of multidrug resistant bacteria on intensive care unit surfaces.</title>
        <authorList>
            <person name="D'Souza A.W."/>
            <person name="Potter R.F."/>
            <person name="Wallace M."/>
            <person name="Shupe A."/>
            <person name="Patel S."/>
            <person name="Sun S."/>
            <person name="Gul D."/>
            <person name="Kwon J.H."/>
            <person name="Andleeb S."/>
            <person name="Burnham C.-A.D."/>
            <person name="Dantas G."/>
        </authorList>
    </citation>
    <scope>NUCLEOTIDE SEQUENCE [LARGE SCALE GENOMIC DNA]</scope>
    <source>
        <strain evidence="3 4">PO_271</strain>
    </source>
</reference>
<evidence type="ECO:0000313" key="3">
    <source>
        <dbReference type="EMBL" id="RRW37198.1"/>
    </source>
</evidence>
<evidence type="ECO:0000313" key="2">
    <source>
        <dbReference type="EMBL" id="MDH0567144.1"/>
    </source>
</evidence>